<evidence type="ECO:0000313" key="3">
    <source>
        <dbReference type="Proteomes" id="UP000051326"/>
    </source>
</evidence>
<dbReference type="STRING" id="1396826.PHA8399_00413"/>
<proteinExistence type="predicted"/>
<dbReference type="InterPro" id="IPR040754">
    <property type="entry name" value="PreAtp-grasp"/>
</dbReference>
<organism evidence="2 3">
    <name type="scientific">Leisingera aquaemixtae</name>
    <dbReference type="NCBI Taxonomy" id="1396826"/>
    <lineage>
        <taxon>Bacteria</taxon>
        <taxon>Pseudomonadati</taxon>
        <taxon>Pseudomonadota</taxon>
        <taxon>Alphaproteobacteria</taxon>
        <taxon>Rhodobacterales</taxon>
        <taxon>Roseobacteraceae</taxon>
        <taxon>Leisingera</taxon>
    </lineage>
</organism>
<evidence type="ECO:0000259" key="1">
    <source>
        <dbReference type="Pfam" id="PF18604"/>
    </source>
</evidence>
<feature type="domain" description="Pre ATP-grasp" evidence="1">
    <location>
        <begin position="69"/>
        <end position="158"/>
    </location>
</feature>
<dbReference type="Pfam" id="PF18604">
    <property type="entry name" value="PreAtp-grasp"/>
    <property type="match status" value="1"/>
</dbReference>
<accession>A0A0P1HKQ0</accession>
<dbReference type="Proteomes" id="UP000051326">
    <property type="component" value="Unassembled WGS sequence"/>
</dbReference>
<sequence length="474" mass="50087">MDPSRTGDKRGRAVDAIAGRLARDEPALRSSRDLWPGVRQGTGSGASLFIGDMVGIALFTPAMAGTRDYRMALLAKPGDAVVVRQRSPGFEAYLAEYLGIRQVRFLEAQGTDPAPVAKQCRTSPALFGPLLELLQAAGSLTLHGYLVTGHLWQLAQALAAAAGLPVYVAGPSPRMSRRVNDKLWFWEVAREIAGPESVPPTAFAFGPAAAAGQIARLARVSGQVVVKVPDSAGAAGNIRFGAAQLEGLGPAALRALLEQRLRAAGWEGGYPVLVGVWESGVEKSPSVQMWLPQAAGGPPEILGLFEQRVQGREGRFAGARYASLSRDTEDTLAADALRLGALFQQAGYFGPCSLDAVLRTDPSGAEQIHWIECNGRWSGVSIPLAAATGLLGQRPGGIVIVQEYLADQAPHDTAWQCSRLGDLLLRRGQSREGVILVSPPRPQRASLNAAAVAGSQARAEALMDTVFERISPAG</sequence>
<protein>
    <recommendedName>
        <fullName evidence="1">Pre ATP-grasp domain-containing protein</fullName>
    </recommendedName>
</protein>
<reference evidence="2 3" key="1">
    <citation type="submission" date="2015-09" db="EMBL/GenBank/DDBJ databases">
        <authorList>
            <consortium name="Swine Surveillance"/>
        </authorList>
    </citation>
    <scope>NUCLEOTIDE SEQUENCE [LARGE SCALE GENOMIC DNA]</scope>
    <source>
        <strain evidence="2 3">CECT 8399</strain>
    </source>
</reference>
<gene>
    <name evidence="2" type="ORF">PHA8399_00413</name>
</gene>
<evidence type="ECO:0000313" key="2">
    <source>
        <dbReference type="EMBL" id="CUH98299.1"/>
    </source>
</evidence>
<name>A0A0P1HKQ0_9RHOB</name>
<dbReference type="AlphaFoldDB" id="A0A0P1HKQ0"/>
<dbReference type="EMBL" id="CYSR01000004">
    <property type="protein sequence ID" value="CUH98299.1"/>
    <property type="molecule type" value="Genomic_DNA"/>
</dbReference>